<feature type="region of interest" description="Disordered" evidence="2">
    <location>
        <begin position="203"/>
        <end position="248"/>
    </location>
</feature>
<evidence type="ECO:0000313" key="4">
    <source>
        <dbReference type="Proteomes" id="UP000887575"/>
    </source>
</evidence>
<evidence type="ECO:0000256" key="1">
    <source>
        <dbReference type="ARBA" id="ARBA00023157"/>
    </source>
</evidence>
<dbReference type="SUPFAM" id="SSF56436">
    <property type="entry name" value="C-type lectin-like"/>
    <property type="match status" value="3"/>
</dbReference>
<proteinExistence type="predicted"/>
<keyword evidence="1" id="KW-1015">Disulfide bond</keyword>
<dbReference type="InterPro" id="IPR016186">
    <property type="entry name" value="C-type_lectin-like/link_sf"/>
</dbReference>
<feature type="domain" description="C-type lectin" evidence="3">
    <location>
        <begin position="258"/>
        <end position="358"/>
    </location>
</feature>
<reference evidence="5" key="1">
    <citation type="submission" date="2024-02" db="UniProtKB">
        <authorList>
            <consortium name="WormBaseParasite"/>
        </authorList>
    </citation>
    <scope>IDENTIFICATION</scope>
</reference>
<name>A0AAF3FIA1_9BILA</name>
<dbReference type="CDD" id="cd00037">
    <property type="entry name" value="CLECT"/>
    <property type="match status" value="1"/>
</dbReference>
<dbReference type="Gene3D" id="3.10.100.10">
    <property type="entry name" value="Mannose-Binding Protein A, subunit A"/>
    <property type="match status" value="3"/>
</dbReference>
<sequence>MDEIFVYLDNGTALPLEWAESIQSSFQLKHIALGFDGGLTPRLWNYRQFSSLDFLKRSIAYPMKRDGKYIMKTETVRVPWIHSVKKFFGQWKSLEISTDDLFLLHMRTDFVNLTDKTNLFPGMHLFEPHQITALRTTLKEIFGDNEPPYRAQQTQPVIDDCMERAKSEIPGEDCLKPTGRICYSALKDLDDCVKAFIEADHQASSKPAEDAERADPSGQAHTEIGQRKTTEDATVAEPSGKGKIIEASPQTNPLKVNTYTNVVSYCQSKNGIPVKIANVYENSYAFVMTGEMDTVPVYIGVHLNESTNQWTYSDGTPLIYQNWATGQPSSGNSCAYLDPQSGKWGSVDCSVAMASICSIDGTMKTTTTTKRPTTTAYSGPCLDERWTYWNVTGYCYYLEGVGLGDTILGERWELYSWLNAEYDCRLMGSKSGSHLVSIHSKEEEDYVYQLVASNMTEWPSQYAWGSPCFYQPAWIGYYGNGLMGNGNWTDGTPVDYLSSTLINETAPWKISNDPSCNEVRMWLRGNAYLGSAEAARYVCKSPSIYNMPTTTPVPSTPVPTRSLEDDLNWDWYDWWTAEEKCQSYSDGGHLASIHSKNEEDFIYQMLSSSTNSSTVDLFDTWIGYFGNGTVRTGNWTDGTPVDYIGQFKRDWSPARPNQVYAWKISNDVSCACSPRWWLNDPDQENNRFVCKYPSYNGVSNEKYHRKVVNVK</sequence>
<dbReference type="WBParaSite" id="MBELARI_LOCUS6834">
    <property type="protein sequence ID" value="MBELARI_LOCUS6834"/>
    <property type="gene ID" value="MBELARI_LOCUS6834"/>
</dbReference>
<dbReference type="AlphaFoldDB" id="A0AAF3FIA1"/>
<dbReference type="SMART" id="SM00034">
    <property type="entry name" value="CLECT"/>
    <property type="match status" value="3"/>
</dbReference>
<dbReference type="InterPro" id="IPR001304">
    <property type="entry name" value="C-type_lectin-like"/>
</dbReference>
<feature type="domain" description="C-type lectin" evidence="3">
    <location>
        <begin position="391"/>
        <end position="522"/>
    </location>
</feature>
<dbReference type="InterPro" id="IPR018378">
    <property type="entry name" value="C-type_lectin_CS"/>
</dbReference>
<dbReference type="PROSITE" id="PS00615">
    <property type="entry name" value="C_TYPE_LECTIN_1"/>
    <property type="match status" value="1"/>
</dbReference>
<feature type="compositionally biased region" description="Basic and acidic residues" evidence="2">
    <location>
        <begin position="203"/>
        <end position="215"/>
    </location>
</feature>
<dbReference type="Pfam" id="PF00059">
    <property type="entry name" value="Lectin_C"/>
    <property type="match status" value="3"/>
</dbReference>
<dbReference type="PANTHER" id="PTHR22803">
    <property type="entry name" value="MANNOSE, PHOSPHOLIPASE, LECTIN RECEPTOR RELATED"/>
    <property type="match status" value="1"/>
</dbReference>
<dbReference type="PROSITE" id="PS50041">
    <property type="entry name" value="C_TYPE_LECTIN_2"/>
    <property type="match status" value="3"/>
</dbReference>
<evidence type="ECO:0000256" key="2">
    <source>
        <dbReference type="SAM" id="MobiDB-lite"/>
    </source>
</evidence>
<evidence type="ECO:0000259" key="3">
    <source>
        <dbReference type="PROSITE" id="PS50041"/>
    </source>
</evidence>
<evidence type="ECO:0000313" key="5">
    <source>
        <dbReference type="WBParaSite" id="MBELARI_LOCUS6834"/>
    </source>
</evidence>
<organism evidence="4 5">
    <name type="scientific">Mesorhabditis belari</name>
    <dbReference type="NCBI Taxonomy" id="2138241"/>
    <lineage>
        <taxon>Eukaryota</taxon>
        <taxon>Metazoa</taxon>
        <taxon>Ecdysozoa</taxon>
        <taxon>Nematoda</taxon>
        <taxon>Chromadorea</taxon>
        <taxon>Rhabditida</taxon>
        <taxon>Rhabditina</taxon>
        <taxon>Rhabditomorpha</taxon>
        <taxon>Rhabditoidea</taxon>
        <taxon>Rhabditidae</taxon>
        <taxon>Mesorhabditinae</taxon>
        <taxon>Mesorhabditis</taxon>
    </lineage>
</organism>
<feature type="domain" description="C-type lectin" evidence="3">
    <location>
        <begin position="574"/>
        <end position="691"/>
    </location>
</feature>
<dbReference type="InterPro" id="IPR016187">
    <property type="entry name" value="CTDL_fold"/>
</dbReference>
<dbReference type="Proteomes" id="UP000887575">
    <property type="component" value="Unassembled WGS sequence"/>
</dbReference>
<protein>
    <recommendedName>
        <fullName evidence="3">C-type lectin domain-containing protein</fullName>
    </recommendedName>
</protein>
<keyword evidence="4" id="KW-1185">Reference proteome</keyword>
<dbReference type="InterPro" id="IPR050111">
    <property type="entry name" value="C-type_lectin/snaclec_domain"/>
</dbReference>
<accession>A0AAF3FIA1</accession>